<evidence type="ECO:0000313" key="14">
    <source>
        <dbReference type="EMBL" id="ALF52313.1"/>
    </source>
</evidence>
<comment type="catalytic activity">
    <reaction evidence="12">
        <text>a plastoquinone + NADPH + (n+1) H(+)(in) = a plastoquinol + NADP(+) + n H(+)(out)</text>
        <dbReference type="Rhea" id="RHEA:42612"/>
        <dbReference type="Rhea" id="RHEA-COMP:9561"/>
        <dbReference type="Rhea" id="RHEA-COMP:9562"/>
        <dbReference type="ChEBI" id="CHEBI:15378"/>
        <dbReference type="ChEBI" id="CHEBI:17757"/>
        <dbReference type="ChEBI" id="CHEBI:57783"/>
        <dbReference type="ChEBI" id="CHEBI:58349"/>
        <dbReference type="ChEBI" id="CHEBI:62192"/>
    </reaction>
</comment>
<dbReference type="NCBIfam" id="TIGR00403">
    <property type="entry name" value="ndhI"/>
    <property type="match status" value="1"/>
</dbReference>
<keyword evidence="15" id="KW-1185">Reference proteome</keyword>
<dbReference type="GO" id="GO:0005506">
    <property type="term" value="F:iron ion binding"/>
    <property type="evidence" value="ECO:0007669"/>
    <property type="project" value="UniProtKB-UniRule"/>
</dbReference>
<gene>
    <name evidence="12" type="primary">ndhI</name>
    <name evidence="14" type="ORF">ACX27_04725</name>
</gene>
<keyword evidence="4" id="KW-0677">Repeat</keyword>
<dbReference type="SUPFAM" id="SSF54862">
    <property type="entry name" value="4Fe-4S ferredoxins"/>
    <property type="match status" value="1"/>
</dbReference>
<keyword evidence="3 12" id="KW-0479">Metal-binding</keyword>
<evidence type="ECO:0000256" key="10">
    <source>
        <dbReference type="ARBA" id="ARBA00023027"/>
    </source>
</evidence>
<comment type="subcellular location">
    <subcellularLocation>
        <location evidence="12">Cellular thylakoid membrane</location>
        <topology evidence="12">Peripheral membrane protein</topology>
    </subcellularLocation>
</comment>
<evidence type="ECO:0000259" key="13">
    <source>
        <dbReference type="PROSITE" id="PS51379"/>
    </source>
</evidence>
<keyword evidence="10 12" id="KW-0520">NAD</keyword>
<dbReference type="STRING" id="224013.ACX27_04725"/>
<keyword evidence="11 12" id="KW-0472">Membrane</keyword>
<dbReference type="GO" id="GO:0016655">
    <property type="term" value="F:oxidoreductase activity, acting on NAD(P)H, quinone or similar compound as acceptor"/>
    <property type="evidence" value="ECO:0007669"/>
    <property type="project" value="UniProtKB-UniRule"/>
</dbReference>
<dbReference type="PANTHER" id="PTHR47275">
    <property type="entry name" value="NAD(P)H-QUINONE OXIDOREDUCTASE SUBUNIT I, CHLOROPLASTIC"/>
    <property type="match status" value="1"/>
</dbReference>
<dbReference type="PROSITE" id="PS51379">
    <property type="entry name" value="4FE4S_FER_2"/>
    <property type="match status" value="2"/>
</dbReference>
<feature type="domain" description="4Fe-4S ferredoxin-type" evidence="13">
    <location>
        <begin position="95"/>
        <end position="124"/>
    </location>
</feature>
<keyword evidence="9 12" id="KW-0411">Iron-sulfur</keyword>
<evidence type="ECO:0000256" key="5">
    <source>
        <dbReference type="ARBA" id="ARBA00022857"/>
    </source>
</evidence>
<dbReference type="OrthoDB" id="9798098at2"/>
<evidence type="ECO:0000256" key="6">
    <source>
        <dbReference type="ARBA" id="ARBA00022957"/>
    </source>
</evidence>
<evidence type="ECO:0000256" key="4">
    <source>
        <dbReference type="ARBA" id="ARBA00022737"/>
    </source>
</evidence>
<dbReference type="Proteomes" id="UP000062645">
    <property type="component" value="Chromosome"/>
</dbReference>
<dbReference type="GO" id="GO:0051539">
    <property type="term" value="F:4 iron, 4 sulfur cluster binding"/>
    <property type="evidence" value="ECO:0007669"/>
    <property type="project" value="UniProtKB-KW"/>
</dbReference>
<dbReference type="HAMAP" id="MF_01351">
    <property type="entry name" value="NDH1_NuoI"/>
    <property type="match status" value="1"/>
</dbReference>
<accession>A0A0M3V4K6</accession>
<feature type="binding site" evidence="12">
    <location>
        <position position="70"/>
    </location>
    <ligand>
        <name>[4Fe-4S] cluster</name>
        <dbReference type="ChEBI" id="CHEBI:49883"/>
        <label>1</label>
    </ligand>
</feature>
<dbReference type="GO" id="GO:0019684">
    <property type="term" value="P:photosynthesis, light reaction"/>
    <property type="evidence" value="ECO:0007669"/>
    <property type="project" value="UniProtKB-UniRule"/>
</dbReference>
<dbReference type="InterPro" id="IPR010226">
    <property type="entry name" value="NADH_quinone_OxRdtase_chainI"/>
</dbReference>
<dbReference type="GO" id="GO:0008137">
    <property type="term" value="F:NADH dehydrogenase (ubiquinone) activity"/>
    <property type="evidence" value="ECO:0007669"/>
    <property type="project" value="InterPro"/>
</dbReference>
<evidence type="ECO:0000256" key="12">
    <source>
        <dbReference type="HAMAP-Rule" id="MF_01351"/>
    </source>
</evidence>
<organism evidence="14 15">
    <name type="scientific">Nostoc piscinale CENA21</name>
    <dbReference type="NCBI Taxonomy" id="224013"/>
    <lineage>
        <taxon>Bacteria</taxon>
        <taxon>Bacillati</taxon>
        <taxon>Cyanobacteriota</taxon>
        <taxon>Cyanophyceae</taxon>
        <taxon>Nostocales</taxon>
        <taxon>Nostocaceae</taxon>
        <taxon>Nostoc</taxon>
    </lineage>
</organism>
<feature type="binding site" evidence="12">
    <location>
        <position position="107"/>
    </location>
    <ligand>
        <name>[4Fe-4S] cluster</name>
        <dbReference type="ChEBI" id="CHEBI:49883"/>
        <label>2</label>
    </ligand>
</feature>
<dbReference type="GO" id="GO:0031676">
    <property type="term" value="C:plasma membrane-derived thylakoid membrane"/>
    <property type="evidence" value="ECO:0007669"/>
    <property type="project" value="UniProtKB-SubCell"/>
</dbReference>
<dbReference type="KEGG" id="npz:ACX27_04725"/>
<comment type="similarity">
    <text evidence="12">Belongs to the complex I 23 kDa subunit family.</text>
</comment>
<dbReference type="NCBIfam" id="TIGR01971">
    <property type="entry name" value="NuoI"/>
    <property type="match status" value="1"/>
</dbReference>
<comment type="cofactor">
    <cofactor evidence="12">
        <name>[4Fe-4S] cluster</name>
        <dbReference type="ChEBI" id="CHEBI:49883"/>
    </cofactor>
    <text evidence="12">Binds 2 [4Fe-4S] clusters per subunit.</text>
</comment>
<feature type="binding site" evidence="12">
    <location>
        <position position="110"/>
    </location>
    <ligand>
        <name>[4Fe-4S] cluster</name>
        <dbReference type="ChEBI" id="CHEBI:49883"/>
        <label>2</label>
    </ligand>
</feature>
<feature type="binding site" evidence="12">
    <location>
        <position position="114"/>
    </location>
    <ligand>
        <name>[4Fe-4S] cluster</name>
        <dbReference type="ChEBI" id="CHEBI:49883"/>
        <label>1</label>
    </ligand>
</feature>
<comment type="subunit">
    <text evidence="12">NDH-1 is composed of at least 11 different subunits.</text>
</comment>
<dbReference type="EC" id="7.1.1.-" evidence="12"/>
<feature type="binding site" evidence="12">
    <location>
        <position position="104"/>
    </location>
    <ligand>
        <name>[4Fe-4S] cluster</name>
        <dbReference type="ChEBI" id="CHEBI:49883"/>
        <label>2</label>
    </ligand>
</feature>
<dbReference type="PANTHER" id="PTHR47275:SF1">
    <property type="entry name" value="NAD(P)H-QUINONE OXIDOREDUCTASE SUBUNIT I, CHLOROPLASTIC"/>
    <property type="match status" value="1"/>
</dbReference>
<dbReference type="InterPro" id="IPR017900">
    <property type="entry name" value="4Fe4S_Fe_S_CS"/>
</dbReference>
<dbReference type="Pfam" id="PF12838">
    <property type="entry name" value="Fer4_7"/>
    <property type="match status" value="1"/>
</dbReference>
<keyword evidence="2 12" id="KW-0874">Quinone</keyword>
<evidence type="ECO:0000313" key="15">
    <source>
        <dbReference type="Proteomes" id="UP000062645"/>
    </source>
</evidence>
<dbReference type="InterPro" id="IPR004497">
    <property type="entry name" value="NDHI"/>
</dbReference>
<dbReference type="EMBL" id="CP012036">
    <property type="protein sequence ID" value="ALF52313.1"/>
    <property type="molecule type" value="Genomic_DNA"/>
</dbReference>
<protein>
    <recommendedName>
        <fullName evidence="12">NAD(P)H-quinone oxidoreductase subunit I</fullName>
        <ecNumber evidence="12">7.1.1.-</ecNumber>
    </recommendedName>
    <alternativeName>
        <fullName evidence="12">NAD(P)H dehydrogenase I subunit I</fullName>
    </alternativeName>
    <alternativeName>
        <fullName evidence="12">NDH-1 subunit I</fullName>
        <shortName evidence="12">NDH-I</shortName>
    </alternativeName>
</protein>
<feature type="binding site" evidence="12">
    <location>
        <position position="64"/>
    </location>
    <ligand>
        <name>[4Fe-4S] cluster</name>
        <dbReference type="ChEBI" id="CHEBI:49883"/>
        <label>1</label>
    </ligand>
</feature>
<dbReference type="InterPro" id="IPR017896">
    <property type="entry name" value="4Fe4S_Fe-S-bd"/>
</dbReference>
<dbReference type="PATRIC" id="fig|224013.5.peg.1134"/>
<dbReference type="GO" id="GO:0048038">
    <property type="term" value="F:quinone binding"/>
    <property type="evidence" value="ECO:0007669"/>
    <property type="project" value="UniProtKB-KW"/>
</dbReference>
<name>A0A0M3V4K6_9NOSO</name>
<dbReference type="Gene3D" id="3.30.70.3270">
    <property type="match status" value="1"/>
</dbReference>
<proteinExistence type="inferred from homology"/>
<dbReference type="NCBIfam" id="NF004537">
    <property type="entry name" value="PRK05888.1-3"/>
    <property type="match status" value="1"/>
</dbReference>
<evidence type="ECO:0000256" key="7">
    <source>
        <dbReference type="ARBA" id="ARBA00022967"/>
    </source>
</evidence>
<keyword evidence="7 12" id="KW-1278">Translocase</keyword>
<evidence type="ECO:0000256" key="8">
    <source>
        <dbReference type="ARBA" id="ARBA00023004"/>
    </source>
</evidence>
<dbReference type="RefSeq" id="WP_062289131.1">
    <property type="nucleotide sequence ID" value="NZ_CP012036.1"/>
</dbReference>
<keyword evidence="6 12" id="KW-0618">Plastoquinone</keyword>
<comment type="function">
    <text evidence="12">NDH-1 shuttles electrons from an unknown electron donor, via FMN and iron-sulfur (Fe-S) centers, to quinones in the respiratory and/or the photosynthetic chain. The immediate electron acceptor for the enzyme in this species is believed to be plastoquinone. Couples the redox reaction to proton translocation, and thus conserves the redox energy in a proton gradient.</text>
</comment>
<reference evidence="14 15" key="2">
    <citation type="journal article" date="2016" name="Genome Announc.">
        <title>Draft Genome Sequence of the N2-Fixing Cyanobacterium Nostoc piscinale CENA21, Isolated from the Brazilian Amazon Floodplain.</title>
        <authorList>
            <person name="Leao T."/>
            <person name="Guimaraes P.I."/>
            <person name="de Melo A.G."/>
            <person name="Ramos R.T."/>
            <person name="Leao P.N."/>
            <person name="Silva A."/>
            <person name="Fiore M.F."/>
            <person name="Schneider M.P."/>
        </authorList>
    </citation>
    <scope>NUCLEOTIDE SEQUENCE [LARGE SCALE GENOMIC DNA]</scope>
    <source>
        <strain evidence="14 15">CENA21</strain>
    </source>
</reference>
<evidence type="ECO:0000256" key="3">
    <source>
        <dbReference type="ARBA" id="ARBA00022723"/>
    </source>
</evidence>
<evidence type="ECO:0000256" key="9">
    <source>
        <dbReference type="ARBA" id="ARBA00023014"/>
    </source>
</evidence>
<evidence type="ECO:0000256" key="1">
    <source>
        <dbReference type="ARBA" id="ARBA00022485"/>
    </source>
</evidence>
<comment type="catalytic activity">
    <reaction evidence="12">
        <text>a plastoquinone + NADH + (n+1) H(+)(in) = a plastoquinol + NAD(+) + n H(+)(out)</text>
        <dbReference type="Rhea" id="RHEA:42608"/>
        <dbReference type="Rhea" id="RHEA-COMP:9561"/>
        <dbReference type="Rhea" id="RHEA-COMP:9562"/>
        <dbReference type="ChEBI" id="CHEBI:15378"/>
        <dbReference type="ChEBI" id="CHEBI:17757"/>
        <dbReference type="ChEBI" id="CHEBI:57540"/>
        <dbReference type="ChEBI" id="CHEBI:57945"/>
        <dbReference type="ChEBI" id="CHEBI:62192"/>
    </reaction>
</comment>
<keyword evidence="5 12" id="KW-0521">NADP</keyword>
<evidence type="ECO:0000256" key="2">
    <source>
        <dbReference type="ARBA" id="ARBA00022719"/>
    </source>
</evidence>
<keyword evidence="12" id="KW-0793">Thylakoid</keyword>
<dbReference type="AlphaFoldDB" id="A0A0M3V4K6"/>
<keyword evidence="8 12" id="KW-0408">Iron</keyword>
<evidence type="ECO:0000256" key="11">
    <source>
        <dbReference type="ARBA" id="ARBA00023136"/>
    </source>
</evidence>
<keyword evidence="1 12" id="KW-0004">4Fe-4S</keyword>
<sequence>MFNFLKEVGRYAKHSFLAGRYIGQGLSVTFDHMRRRPITVQYPYEKLIPSERFRGRIHFEFDKCISCEVCVRVCPINLPVVDWEFDKASKKKKLNHYSIDFGVCIFCGNCVEFCPTNCLSFTEEYELSVYDRHELNLDNVAMGRLPYKVTEDAMVTPLRELVYLPKAVLNPHGVPDDAHRAGMLPSEILEQAVENVNEINSLKNDS</sequence>
<dbReference type="PROSITE" id="PS00198">
    <property type="entry name" value="4FE4S_FER_1"/>
    <property type="match status" value="1"/>
</dbReference>
<feature type="binding site" evidence="12">
    <location>
        <position position="74"/>
    </location>
    <ligand>
        <name>[4Fe-4S] cluster</name>
        <dbReference type="ChEBI" id="CHEBI:49883"/>
        <label>2</label>
    </ligand>
</feature>
<reference evidence="15" key="1">
    <citation type="submission" date="2015-07" db="EMBL/GenBank/DDBJ databases">
        <title>Genome Of Nitrogen-Fixing Cyanobacterium Nostoc piscinale CENA21 From Solimoes/Amazon River Floodplain Sediments And Comparative Genomics To Uncover Biosynthetic Natural Products Potential.</title>
        <authorList>
            <person name="Leao T.F."/>
            <person name="Leao P.N."/>
            <person name="Guimaraes P.I."/>
            <person name="de Melo A.G.C."/>
            <person name="Ramos R.T.J."/>
            <person name="Silva A."/>
            <person name="Fiore M.F."/>
            <person name="Schneider M.P.C."/>
        </authorList>
    </citation>
    <scope>NUCLEOTIDE SEQUENCE [LARGE SCALE GENOMIC DNA]</scope>
    <source>
        <strain evidence="15">CENA21</strain>
    </source>
</reference>
<feature type="domain" description="4Fe-4S ferredoxin-type" evidence="13">
    <location>
        <begin position="55"/>
        <end position="84"/>
    </location>
</feature>
<feature type="binding site" evidence="12">
    <location>
        <position position="67"/>
    </location>
    <ligand>
        <name>[4Fe-4S] cluster</name>
        <dbReference type="ChEBI" id="CHEBI:49883"/>
        <label>1</label>
    </ligand>
</feature>